<dbReference type="PIRSF" id="PIRSF016482">
    <property type="entry name" value="PilO"/>
    <property type="match status" value="1"/>
</dbReference>
<evidence type="ECO:0000313" key="2">
    <source>
        <dbReference type="Proteomes" id="UP000198600"/>
    </source>
</evidence>
<dbReference type="AlphaFoldDB" id="A0A1H2NNC1"/>
<dbReference type="EMBL" id="LT629802">
    <property type="protein sequence ID" value="SDV06838.1"/>
    <property type="molecule type" value="Genomic_DNA"/>
</dbReference>
<dbReference type="Gene3D" id="3.30.70.60">
    <property type="match status" value="1"/>
</dbReference>
<gene>
    <name evidence="1" type="ORF">SAMN05216202_4193</name>
</gene>
<evidence type="ECO:0000313" key="1">
    <source>
        <dbReference type="EMBL" id="SDV06838.1"/>
    </source>
</evidence>
<reference evidence="2" key="1">
    <citation type="submission" date="2016-10" db="EMBL/GenBank/DDBJ databases">
        <authorList>
            <person name="Varghese N."/>
            <person name="Submissions S."/>
        </authorList>
    </citation>
    <scope>NUCLEOTIDE SEQUENCE [LARGE SCALE GENOMIC DNA]</scope>
    <source>
        <strain evidence="2">LMG 2223</strain>
    </source>
</reference>
<dbReference type="GO" id="GO:0043107">
    <property type="term" value="P:type IV pilus-dependent motility"/>
    <property type="evidence" value="ECO:0007669"/>
    <property type="project" value="InterPro"/>
</dbReference>
<name>A0A1H2NNC1_9PSED</name>
<dbReference type="GO" id="GO:0043683">
    <property type="term" value="P:type IV pilus assembly"/>
    <property type="evidence" value="ECO:0007669"/>
    <property type="project" value="InterPro"/>
</dbReference>
<protein>
    <submittedName>
        <fullName evidence="1">Type IV pilus assembly protein PilO</fullName>
    </submittedName>
</protein>
<proteinExistence type="predicted"/>
<accession>A0A1H2NNC1</accession>
<dbReference type="PANTHER" id="PTHR39555">
    <property type="entry name" value="FIMBRIAL ASSEMBLY PROTEIN PILO-LIKE PROTEIN-RELATED"/>
    <property type="match status" value="1"/>
</dbReference>
<keyword evidence="2" id="KW-1185">Reference proteome</keyword>
<dbReference type="STRING" id="46679.SAMN05216202_4193"/>
<dbReference type="OrthoDB" id="9802133at2"/>
<dbReference type="InterPro" id="IPR007445">
    <property type="entry name" value="PilO"/>
</dbReference>
<dbReference type="InterPro" id="IPR014717">
    <property type="entry name" value="Transl_elong_EF1B/ribsomal_bS6"/>
</dbReference>
<dbReference type="Pfam" id="PF04350">
    <property type="entry name" value="PilO"/>
    <property type="match status" value="1"/>
</dbReference>
<organism evidence="1 2">
    <name type="scientific">Pseudomonas mucidolens</name>
    <dbReference type="NCBI Taxonomy" id="46679"/>
    <lineage>
        <taxon>Bacteria</taxon>
        <taxon>Pseudomonadati</taxon>
        <taxon>Pseudomonadota</taxon>
        <taxon>Gammaproteobacteria</taxon>
        <taxon>Pseudomonadales</taxon>
        <taxon>Pseudomonadaceae</taxon>
        <taxon>Pseudomonas</taxon>
    </lineage>
</organism>
<sequence>MTLLSGPLGSVVPLFSTLYHAAGQWPWPAKMLVGGALASLLWLSGDAFYLNGAREQLHRQEIRELALREQFADKAVQSARLEVLSRQLEVMRGAFSEQLHRLPSATEVPSLLEDIARLGLTSGLTLEELRLLDEQVQPLYAELPIQISLIGTYHDLATFISAVAELPRIVTLHDFLIRPAGGRDAGLLHLKMLAKTYRYSAPRPLP</sequence>
<dbReference type="PANTHER" id="PTHR39555:SF1">
    <property type="entry name" value="TYPE IV PILUS INNER MEMBRANE COMPONENT PILO"/>
    <property type="match status" value="1"/>
</dbReference>
<dbReference type="Proteomes" id="UP000198600">
    <property type="component" value="Chromosome I"/>
</dbReference>
<dbReference type="RefSeq" id="WP_084379835.1">
    <property type="nucleotide sequence ID" value="NZ_LS483433.1"/>
</dbReference>